<dbReference type="Pfam" id="PF04390">
    <property type="entry name" value="LptE"/>
    <property type="match status" value="1"/>
</dbReference>
<dbReference type="GO" id="GO:0019867">
    <property type="term" value="C:outer membrane"/>
    <property type="evidence" value="ECO:0007669"/>
    <property type="project" value="InterPro"/>
</dbReference>
<evidence type="ECO:0000313" key="2">
    <source>
        <dbReference type="Proteomes" id="UP000325255"/>
    </source>
</evidence>
<sequence length="205" mass="21972">MSRGPSVSAAWSSASTCRDASSTSWWRGNAMAAGSRPMLSRRLVLGGALLLTAPGCGFRPIYASGTEGPAQAGLSAISVGLIPERTGQLLRQALQARLQRGPEQPKRYDLLVGVSVAQEGIFIQRDSTITRIRYIGQATWTLAARDATRATVTSGAARSVDGLNVFNQQYFATELEGEAVTKRITEALADQITLQLATYFDKHPT</sequence>
<name>A0A5M6IQ02_9PROT</name>
<keyword evidence="2" id="KW-1185">Reference proteome</keyword>
<dbReference type="Gene3D" id="3.30.160.150">
    <property type="entry name" value="Lipoprotein like domain"/>
    <property type="match status" value="1"/>
</dbReference>
<gene>
    <name evidence="1" type="ORF">F1189_19860</name>
</gene>
<dbReference type="GO" id="GO:0043165">
    <property type="term" value="P:Gram-negative-bacterium-type cell outer membrane assembly"/>
    <property type="evidence" value="ECO:0007669"/>
    <property type="project" value="InterPro"/>
</dbReference>
<dbReference type="AlphaFoldDB" id="A0A5M6IQ02"/>
<reference evidence="1 2" key="1">
    <citation type="submission" date="2019-09" db="EMBL/GenBank/DDBJ databases">
        <title>Genome sequence of Rhodovastum atsumiense, a diverse member of the Acetobacteraceae family of non-sulfur purple photosynthetic bacteria.</title>
        <authorList>
            <person name="Meyer T."/>
            <person name="Kyndt J."/>
        </authorList>
    </citation>
    <scope>NUCLEOTIDE SEQUENCE [LARGE SCALE GENOMIC DNA]</scope>
    <source>
        <strain evidence="1 2">DSM 21279</strain>
    </source>
</reference>
<evidence type="ECO:0008006" key="3">
    <source>
        <dbReference type="Google" id="ProtNLM"/>
    </source>
</evidence>
<dbReference type="EMBL" id="VWPK01000034">
    <property type="protein sequence ID" value="KAA5610363.1"/>
    <property type="molecule type" value="Genomic_DNA"/>
</dbReference>
<dbReference type="Proteomes" id="UP000325255">
    <property type="component" value="Unassembled WGS sequence"/>
</dbReference>
<organism evidence="1 2">
    <name type="scientific">Rhodovastum atsumiense</name>
    <dbReference type="NCBI Taxonomy" id="504468"/>
    <lineage>
        <taxon>Bacteria</taxon>
        <taxon>Pseudomonadati</taxon>
        <taxon>Pseudomonadota</taxon>
        <taxon>Alphaproteobacteria</taxon>
        <taxon>Acetobacterales</taxon>
        <taxon>Acetobacteraceae</taxon>
        <taxon>Rhodovastum</taxon>
    </lineage>
</organism>
<dbReference type="OrthoDB" id="8480109at2"/>
<evidence type="ECO:0000313" key="1">
    <source>
        <dbReference type="EMBL" id="KAA5610363.1"/>
    </source>
</evidence>
<protein>
    <recommendedName>
        <fullName evidence="3">LPS-assembly lipoprotein</fullName>
    </recommendedName>
</protein>
<proteinExistence type="predicted"/>
<comment type="caution">
    <text evidence="1">The sequence shown here is derived from an EMBL/GenBank/DDBJ whole genome shotgun (WGS) entry which is preliminary data.</text>
</comment>
<dbReference type="InterPro" id="IPR007485">
    <property type="entry name" value="LPS_assembly_LptE"/>
</dbReference>
<accession>A0A5M6IQ02</accession>